<feature type="compositionally biased region" description="Low complexity" evidence="5">
    <location>
        <begin position="141"/>
        <end position="158"/>
    </location>
</feature>
<feature type="domain" description="Plastocyanin-like" evidence="7">
    <location>
        <begin position="409"/>
        <end position="575"/>
    </location>
</feature>
<dbReference type="Gene3D" id="2.60.40.420">
    <property type="entry name" value="Cupredoxins - blue copper proteins"/>
    <property type="match status" value="3"/>
</dbReference>
<evidence type="ECO:0000313" key="11">
    <source>
        <dbReference type="Proteomes" id="UP001201980"/>
    </source>
</evidence>
<dbReference type="Pfam" id="PF07732">
    <property type="entry name" value="Cu-oxidase_3"/>
    <property type="match status" value="1"/>
</dbReference>
<sequence length="856" mass="94223">MYKPSTSNPTPKREAYHAEDTELRTLPPPYFEAVEGRRGQTLVNAHGELVNEVFPSSLPRQPRPRRRSRWLFATIIICAILVTAGAVLGVYFGVSAKRHDDAPQLPILSASTGTAPWITTSWPAPIPTVTQTATMTKEVTKTNPEPSSTSEPSMTTQTATKTMNETKTQTKKVTVTRSVTESKSESLLTSESVASSESKSVISSETIASSIISSMTESESSNPTVTKNPTSSLTPSENKTFPEPEKEPWRLGRNDYILDNEWDMTGPLVLRKFSLTVTEEEAWPHGRKKPVILVNGTFPGPILEANQGDKLEITIQNDLPSERTSFHFHGMRMGGGGGNRNNMYDGAYGVTQCGIPPGESLTYPFVAERAGTFWYRSTYPLQRVDGAFGALVVHGEDEKEKREGMYDEDRVVIFNDWYEDGRHKVKSSFDDESASQNSGRGTGRDASKKNSIGPVPDAGLINGMNKVNCEPSSPVDPNKICNTTIPILPVKSKTTTRLRLINASTHVAYGFSIDSHVLRIIEADGTAVFLSSSFSSTARPASGGQEHHLVPVYPGQRYSVLLTTDQVAGNYYMRLVPLAPSYYSAAEVEEGYPSLVPVMGTLHYVDGPDEETELPGTGAWDEAQFISSASKVTLDLRQADEGEREMGPPAGTIAMALRNQWSEEEANSPLKVTTDGQFWKSLPGDFSLRVVQEQSKNGKLEMEFENVGGIVKLDGVESQVIYGMAGKEKENDGGNAAITDLAFENKDAKARTLHFHGYRPHIIYSAGDEEFSFDQYQSEFSSSPRKGFQRDTFQVPGNGYTIVRFEEDNPGLWAIESMNLWQLEKGLQVQYLSGAEDIEAFRLPDLFKTQCAAEVE</sequence>
<keyword evidence="11" id="KW-1185">Reference proteome</keyword>
<reference evidence="10" key="1">
    <citation type="submission" date="2022-07" db="EMBL/GenBank/DDBJ databases">
        <title>Draft genome sequence of Zalerion maritima ATCC 34329, a (micro)plastics degrading marine fungus.</title>
        <authorList>
            <person name="Paco A."/>
            <person name="Goncalves M.F.M."/>
            <person name="Rocha-Santos T.A.P."/>
            <person name="Alves A."/>
        </authorList>
    </citation>
    <scope>NUCLEOTIDE SEQUENCE</scope>
    <source>
        <strain evidence="10">ATCC 34329</strain>
    </source>
</reference>
<proteinExistence type="inferred from homology"/>
<feature type="region of interest" description="Disordered" evidence="5">
    <location>
        <begin position="213"/>
        <end position="247"/>
    </location>
</feature>
<evidence type="ECO:0000259" key="8">
    <source>
        <dbReference type="Pfam" id="PF07731"/>
    </source>
</evidence>
<feature type="compositionally biased region" description="Low complexity" evidence="5">
    <location>
        <begin position="165"/>
        <end position="201"/>
    </location>
</feature>
<evidence type="ECO:0000256" key="4">
    <source>
        <dbReference type="ARBA" id="ARBA00023008"/>
    </source>
</evidence>
<feature type="region of interest" description="Disordered" evidence="5">
    <location>
        <begin position="426"/>
        <end position="457"/>
    </location>
</feature>
<feature type="compositionally biased region" description="Polar residues" evidence="5">
    <location>
        <begin position="1"/>
        <end position="10"/>
    </location>
</feature>
<feature type="compositionally biased region" description="Polar residues" evidence="5">
    <location>
        <begin position="222"/>
        <end position="239"/>
    </location>
</feature>
<dbReference type="PROSITE" id="PS00079">
    <property type="entry name" value="MULTICOPPER_OXIDASE1"/>
    <property type="match status" value="1"/>
</dbReference>
<keyword evidence="4" id="KW-0186">Copper</keyword>
<comment type="caution">
    <text evidence="10">The sequence shown here is derived from an EMBL/GenBank/DDBJ whole genome shotgun (WGS) entry which is preliminary data.</text>
</comment>
<evidence type="ECO:0000256" key="3">
    <source>
        <dbReference type="ARBA" id="ARBA00023002"/>
    </source>
</evidence>
<feature type="domain" description="Plastocyanin-like" evidence="9">
    <location>
        <begin position="277"/>
        <end position="396"/>
    </location>
</feature>
<dbReference type="SUPFAM" id="SSF49503">
    <property type="entry name" value="Cupredoxins"/>
    <property type="match status" value="3"/>
</dbReference>
<keyword evidence="2" id="KW-0479">Metal-binding</keyword>
<dbReference type="InterPro" id="IPR011706">
    <property type="entry name" value="Cu-oxidase_C"/>
</dbReference>
<keyword evidence="6" id="KW-0812">Transmembrane</keyword>
<evidence type="ECO:0000256" key="2">
    <source>
        <dbReference type="ARBA" id="ARBA00022723"/>
    </source>
</evidence>
<dbReference type="PANTHER" id="PTHR11709:SF414">
    <property type="entry name" value="ADR239WP"/>
    <property type="match status" value="1"/>
</dbReference>
<name>A0AAD5WNB6_9PEZI</name>
<feature type="domain" description="Plastocyanin-like" evidence="8">
    <location>
        <begin position="739"/>
        <end position="834"/>
    </location>
</feature>
<evidence type="ECO:0000256" key="6">
    <source>
        <dbReference type="SAM" id="Phobius"/>
    </source>
</evidence>
<evidence type="ECO:0000313" key="10">
    <source>
        <dbReference type="EMBL" id="KAJ2892109.1"/>
    </source>
</evidence>
<dbReference type="GO" id="GO:0016491">
    <property type="term" value="F:oxidoreductase activity"/>
    <property type="evidence" value="ECO:0007669"/>
    <property type="project" value="UniProtKB-KW"/>
</dbReference>
<dbReference type="InterPro" id="IPR045087">
    <property type="entry name" value="Cu-oxidase_fam"/>
</dbReference>
<dbReference type="GO" id="GO:0005507">
    <property type="term" value="F:copper ion binding"/>
    <property type="evidence" value="ECO:0007669"/>
    <property type="project" value="InterPro"/>
</dbReference>
<evidence type="ECO:0008006" key="12">
    <source>
        <dbReference type="Google" id="ProtNLM"/>
    </source>
</evidence>
<feature type="transmembrane region" description="Helical" evidence="6">
    <location>
        <begin position="70"/>
        <end position="94"/>
    </location>
</feature>
<feature type="compositionally biased region" description="Basic and acidic residues" evidence="5">
    <location>
        <begin position="11"/>
        <end position="21"/>
    </location>
</feature>
<dbReference type="Proteomes" id="UP001201980">
    <property type="component" value="Unassembled WGS sequence"/>
</dbReference>
<keyword evidence="6" id="KW-0472">Membrane</keyword>
<feature type="region of interest" description="Disordered" evidence="5">
    <location>
        <begin position="1"/>
        <end position="21"/>
    </location>
</feature>
<dbReference type="PANTHER" id="PTHR11709">
    <property type="entry name" value="MULTI-COPPER OXIDASE"/>
    <property type="match status" value="1"/>
</dbReference>
<dbReference type="InterPro" id="IPR008972">
    <property type="entry name" value="Cupredoxin"/>
</dbReference>
<gene>
    <name evidence="10" type="ORF">MKZ38_010225</name>
</gene>
<dbReference type="InterPro" id="IPR001117">
    <property type="entry name" value="Cu-oxidase_2nd"/>
</dbReference>
<dbReference type="AlphaFoldDB" id="A0AAD5WNB6"/>
<accession>A0AAD5WNB6</accession>
<keyword evidence="6" id="KW-1133">Transmembrane helix</keyword>
<dbReference type="Pfam" id="PF07731">
    <property type="entry name" value="Cu-oxidase_2"/>
    <property type="match status" value="1"/>
</dbReference>
<evidence type="ECO:0000256" key="1">
    <source>
        <dbReference type="ARBA" id="ARBA00010609"/>
    </source>
</evidence>
<protein>
    <recommendedName>
        <fullName evidence="12">Multicopper oxidase</fullName>
    </recommendedName>
</protein>
<evidence type="ECO:0000259" key="9">
    <source>
        <dbReference type="Pfam" id="PF07732"/>
    </source>
</evidence>
<comment type="similarity">
    <text evidence="1">Belongs to the multicopper oxidase family.</text>
</comment>
<evidence type="ECO:0000256" key="5">
    <source>
        <dbReference type="SAM" id="MobiDB-lite"/>
    </source>
</evidence>
<dbReference type="EMBL" id="JAKWBI020000889">
    <property type="protein sequence ID" value="KAJ2892109.1"/>
    <property type="molecule type" value="Genomic_DNA"/>
</dbReference>
<dbReference type="Pfam" id="PF00394">
    <property type="entry name" value="Cu-oxidase"/>
    <property type="match status" value="1"/>
</dbReference>
<feature type="region of interest" description="Disordered" evidence="5">
    <location>
        <begin position="139"/>
        <end position="201"/>
    </location>
</feature>
<dbReference type="InterPro" id="IPR011707">
    <property type="entry name" value="Cu-oxidase-like_N"/>
</dbReference>
<dbReference type="InterPro" id="IPR033138">
    <property type="entry name" value="Cu_oxidase_CS"/>
</dbReference>
<organism evidence="10 11">
    <name type="scientific">Zalerion maritima</name>
    <dbReference type="NCBI Taxonomy" id="339359"/>
    <lineage>
        <taxon>Eukaryota</taxon>
        <taxon>Fungi</taxon>
        <taxon>Dikarya</taxon>
        <taxon>Ascomycota</taxon>
        <taxon>Pezizomycotina</taxon>
        <taxon>Sordariomycetes</taxon>
        <taxon>Lulworthiomycetidae</taxon>
        <taxon>Lulworthiales</taxon>
        <taxon>Lulworthiaceae</taxon>
        <taxon>Zalerion</taxon>
    </lineage>
</organism>
<keyword evidence="3" id="KW-0560">Oxidoreductase</keyword>
<evidence type="ECO:0000259" key="7">
    <source>
        <dbReference type="Pfam" id="PF00394"/>
    </source>
</evidence>